<evidence type="ECO:0000313" key="2">
    <source>
        <dbReference type="Proteomes" id="UP000054485"/>
    </source>
</evidence>
<dbReference type="AlphaFoldDB" id="A0A0C9ZHJ3"/>
<protein>
    <submittedName>
        <fullName evidence="1">Uncharacterized protein</fullName>
    </submittedName>
</protein>
<evidence type="ECO:0000313" key="1">
    <source>
        <dbReference type="EMBL" id="KIK36875.1"/>
    </source>
</evidence>
<sequence>MYSKWCASRSSSKQKSLRKCQLLPGLDWILSTTFIWRSWSSISPFRQCAELIVQHTMQCLLYDKISITRAGVVTHK</sequence>
<keyword evidence="2" id="KW-1185">Reference proteome</keyword>
<proteinExistence type="predicted"/>
<accession>A0A0C9ZHJ3</accession>
<dbReference type="Proteomes" id="UP000054485">
    <property type="component" value="Unassembled WGS sequence"/>
</dbReference>
<reference evidence="2" key="2">
    <citation type="submission" date="2015-01" db="EMBL/GenBank/DDBJ databases">
        <title>Evolutionary Origins and Diversification of the Mycorrhizal Mutualists.</title>
        <authorList>
            <consortium name="DOE Joint Genome Institute"/>
            <consortium name="Mycorrhizal Genomics Consortium"/>
            <person name="Kohler A."/>
            <person name="Kuo A."/>
            <person name="Nagy L.G."/>
            <person name="Floudas D."/>
            <person name="Copeland A."/>
            <person name="Barry K.W."/>
            <person name="Cichocki N."/>
            <person name="Veneault-Fourrey C."/>
            <person name="LaButti K."/>
            <person name="Lindquist E.A."/>
            <person name="Lipzen A."/>
            <person name="Lundell T."/>
            <person name="Morin E."/>
            <person name="Murat C."/>
            <person name="Riley R."/>
            <person name="Ohm R."/>
            <person name="Sun H."/>
            <person name="Tunlid A."/>
            <person name="Henrissat B."/>
            <person name="Grigoriev I.V."/>
            <person name="Hibbett D.S."/>
            <person name="Martin F."/>
        </authorList>
    </citation>
    <scope>NUCLEOTIDE SEQUENCE [LARGE SCALE GENOMIC DNA]</scope>
    <source>
        <strain evidence="2">UH-Slu-Lm8-n1</strain>
    </source>
</reference>
<dbReference type="EMBL" id="KN835492">
    <property type="protein sequence ID" value="KIK36875.1"/>
    <property type="molecule type" value="Genomic_DNA"/>
</dbReference>
<name>A0A0C9ZHJ3_9AGAM</name>
<organism evidence="1 2">
    <name type="scientific">Suillus luteus UH-Slu-Lm8-n1</name>
    <dbReference type="NCBI Taxonomy" id="930992"/>
    <lineage>
        <taxon>Eukaryota</taxon>
        <taxon>Fungi</taxon>
        <taxon>Dikarya</taxon>
        <taxon>Basidiomycota</taxon>
        <taxon>Agaricomycotina</taxon>
        <taxon>Agaricomycetes</taxon>
        <taxon>Agaricomycetidae</taxon>
        <taxon>Boletales</taxon>
        <taxon>Suillineae</taxon>
        <taxon>Suillaceae</taxon>
        <taxon>Suillus</taxon>
    </lineage>
</organism>
<dbReference type="InParanoid" id="A0A0C9ZHJ3"/>
<gene>
    <name evidence="1" type="ORF">CY34DRAFT_490151</name>
</gene>
<dbReference type="HOGENOM" id="CLU_2656108_0_0_1"/>
<reference evidence="1 2" key="1">
    <citation type="submission" date="2014-04" db="EMBL/GenBank/DDBJ databases">
        <authorList>
            <consortium name="DOE Joint Genome Institute"/>
            <person name="Kuo A."/>
            <person name="Ruytinx J."/>
            <person name="Rineau F."/>
            <person name="Colpaert J."/>
            <person name="Kohler A."/>
            <person name="Nagy L.G."/>
            <person name="Floudas D."/>
            <person name="Copeland A."/>
            <person name="Barry K.W."/>
            <person name="Cichocki N."/>
            <person name="Veneault-Fourrey C."/>
            <person name="LaButti K."/>
            <person name="Lindquist E.A."/>
            <person name="Lipzen A."/>
            <person name="Lundell T."/>
            <person name="Morin E."/>
            <person name="Murat C."/>
            <person name="Sun H."/>
            <person name="Tunlid A."/>
            <person name="Henrissat B."/>
            <person name="Grigoriev I.V."/>
            <person name="Hibbett D.S."/>
            <person name="Martin F."/>
            <person name="Nordberg H.P."/>
            <person name="Cantor M.N."/>
            <person name="Hua S.X."/>
        </authorList>
    </citation>
    <scope>NUCLEOTIDE SEQUENCE [LARGE SCALE GENOMIC DNA]</scope>
    <source>
        <strain evidence="1 2">UH-Slu-Lm8-n1</strain>
    </source>
</reference>